<dbReference type="Proteomes" id="UP000315082">
    <property type="component" value="Chromosome"/>
</dbReference>
<evidence type="ECO:0000256" key="1">
    <source>
        <dbReference type="SAM" id="MobiDB-lite"/>
    </source>
</evidence>
<keyword evidence="3" id="KW-1185">Reference proteome</keyword>
<reference evidence="2 3" key="1">
    <citation type="submission" date="2019-02" db="EMBL/GenBank/DDBJ databases">
        <title>Deep-cultivation of Planctomycetes and their phenomic and genomic characterization uncovers novel biology.</title>
        <authorList>
            <person name="Wiegand S."/>
            <person name="Jogler M."/>
            <person name="Boedeker C."/>
            <person name="Pinto D."/>
            <person name="Vollmers J."/>
            <person name="Rivas-Marin E."/>
            <person name="Kohn T."/>
            <person name="Peeters S.H."/>
            <person name="Heuer A."/>
            <person name="Rast P."/>
            <person name="Oberbeckmann S."/>
            <person name="Bunk B."/>
            <person name="Jeske O."/>
            <person name="Meyerdierks A."/>
            <person name="Storesund J.E."/>
            <person name="Kallscheuer N."/>
            <person name="Luecker S."/>
            <person name="Lage O.M."/>
            <person name="Pohl T."/>
            <person name="Merkel B.J."/>
            <person name="Hornburger P."/>
            <person name="Mueller R.-W."/>
            <person name="Bruemmer F."/>
            <person name="Labrenz M."/>
            <person name="Spormann A.M."/>
            <person name="Op den Camp H."/>
            <person name="Overmann J."/>
            <person name="Amann R."/>
            <person name="Jetten M.S.M."/>
            <person name="Mascher T."/>
            <person name="Medema M.H."/>
            <person name="Devos D.P."/>
            <person name="Kaster A.-K."/>
            <person name="Ovreas L."/>
            <person name="Rohde M."/>
            <person name="Galperin M.Y."/>
            <person name="Jogler C."/>
        </authorList>
    </citation>
    <scope>NUCLEOTIDE SEQUENCE [LARGE SCALE GENOMIC DNA]</scope>
    <source>
        <strain evidence="2 3">Poly24</strain>
    </source>
</reference>
<dbReference type="AlphaFoldDB" id="A0A518JS82"/>
<accession>A0A518JS82</accession>
<feature type="compositionally biased region" description="Acidic residues" evidence="1">
    <location>
        <begin position="23"/>
        <end position="39"/>
    </location>
</feature>
<proteinExistence type="predicted"/>
<gene>
    <name evidence="2" type="ORF">Poly24_20960</name>
</gene>
<organism evidence="2 3">
    <name type="scientific">Rosistilla carotiformis</name>
    <dbReference type="NCBI Taxonomy" id="2528017"/>
    <lineage>
        <taxon>Bacteria</taxon>
        <taxon>Pseudomonadati</taxon>
        <taxon>Planctomycetota</taxon>
        <taxon>Planctomycetia</taxon>
        <taxon>Pirellulales</taxon>
        <taxon>Pirellulaceae</taxon>
        <taxon>Rosistilla</taxon>
    </lineage>
</organism>
<name>A0A518JS82_9BACT</name>
<protein>
    <submittedName>
        <fullName evidence="2">Uncharacterized protein</fullName>
    </submittedName>
</protein>
<evidence type="ECO:0000313" key="3">
    <source>
        <dbReference type="Proteomes" id="UP000315082"/>
    </source>
</evidence>
<feature type="region of interest" description="Disordered" evidence="1">
    <location>
        <begin position="1"/>
        <end position="49"/>
    </location>
</feature>
<dbReference type="KEGG" id="rcf:Poly24_20960"/>
<dbReference type="EMBL" id="CP036348">
    <property type="protein sequence ID" value="QDV68387.1"/>
    <property type="molecule type" value="Genomic_DNA"/>
</dbReference>
<sequence>MKADAKRARRIAAKDAPPVVYDTDPEDDETSVSDDDDASHDEPIEAVQD</sequence>
<evidence type="ECO:0000313" key="2">
    <source>
        <dbReference type="EMBL" id="QDV68387.1"/>
    </source>
</evidence>